<dbReference type="EMBL" id="CACSAS010000001">
    <property type="protein sequence ID" value="CAA0086956.1"/>
    <property type="molecule type" value="Genomic_DNA"/>
</dbReference>
<dbReference type="InterPro" id="IPR014926">
    <property type="entry name" value="Phage_D3112_Orf24"/>
</dbReference>
<keyword evidence="2" id="KW-1185">Reference proteome</keyword>
<name>A0A5S9NAF8_9HYPH</name>
<dbReference type="Proteomes" id="UP000433050">
    <property type="component" value="Unassembled WGS sequence"/>
</dbReference>
<evidence type="ECO:0000313" key="1">
    <source>
        <dbReference type="EMBL" id="CAA0086956.1"/>
    </source>
</evidence>
<protein>
    <submittedName>
        <fullName evidence="1">Uncharacterized protein</fullName>
    </submittedName>
</protein>
<dbReference type="AlphaFoldDB" id="A0A5S9NAF8"/>
<evidence type="ECO:0000313" key="2">
    <source>
        <dbReference type="Proteomes" id="UP000433050"/>
    </source>
</evidence>
<reference evidence="1 2" key="1">
    <citation type="submission" date="2019-12" db="EMBL/GenBank/DDBJ databases">
        <authorList>
            <person name="Reyes-Prieto M."/>
        </authorList>
    </citation>
    <scope>NUCLEOTIDE SEQUENCE [LARGE SCALE GENOMIC DNA]</scope>
    <source>
        <strain evidence="1">HF14-78462</strain>
    </source>
</reference>
<accession>A0A5S9NAF8</accession>
<organism evidence="1 2">
    <name type="scientific">Starkeya nomas</name>
    <dbReference type="NCBI Taxonomy" id="2666134"/>
    <lineage>
        <taxon>Bacteria</taxon>
        <taxon>Pseudomonadati</taxon>
        <taxon>Pseudomonadota</taxon>
        <taxon>Alphaproteobacteria</taxon>
        <taxon>Hyphomicrobiales</taxon>
        <taxon>Xanthobacteraceae</taxon>
        <taxon>Starkeya</taxon>
    </lineage>
</organism>
<proteinExistence type="predicted"/>
<gene>
    <name evidence="1" type="ORF">STARVERO_00340</name>
</gene>
<dbReference type="RefSeq" id="WP_159597686.1">
    <property type="nucleotide sequence ID" value="NZ_CACSAS010000001.1"/>
</dbReference>
<sequence>MAHDDGKKRDVRRKYVVERQSLGTLALLVGVPESTLRRWKRDARDAGDDWDAARAATTLAGEGRDALIAGVIDDYVIQHQATIDDLKVKSDIAPGEKAKILASLADSFNKTISAAGRLSPQISQLGVAMKVLELLGDYIAQQHPEHVMAFVEIIEPFGETLQDTLK</sequence>
<dbReference type="Pfam" id="PF08822">
    <property type="entry name" value="DUF1804"/>
    <property type="match status" value="1"/>
</dbReference>